<evidence type="ECO:0000313" key="2">
    <source>
        <dbReference type="EMBL" id="MPC92665.1"/>
    </source>
</evidence>
<feature type="compositionally biased region" description="Gly residues" evidence="1">
    <location>
        <begin position="55"/>
        <end position="65"/>
    </location>
</feature>
<reference evidence="2 3" key="1">
    <citation type="submission" date="2019-05" db="EMBL/GenBank/DDBJ databases">
        <title>Another draft genome of Portunus trituberculatus and its Hox gene families provides insights of decapod evolution.</title>
        <authorList>
            <person name="Jeong J.-H."/>
            <person name="Song I."/>
            <person name="Kim S."/>
            <person name="Choi T."/>
            <person name="Kim D."/>
            <person name="Ryu S."/>
            <person name="Kim W."/>
        </authorList>
    </citation>
    <scope>NUCLEOTIDE SEQUENCE [LARGE SCALE GENOMIC DNA]</scope>
    <source>
        <tissue evidence="2">Muscle</tissue>
    </source>
</reference>
<accession>A0A5B7JDE2</accession>
<comment type="caution">
    <text evidence="2">The sequence shown here is derived from an EMBL/GenBank/DDBJ whole genome shotgun (WGS) entry which is preliminary data.</text>
</comment>
<name>A0A5B7JDE2_PORTR</name>
<dbReference type="Proteomes" id="UP000324222">
    <property type="component" value="Unassembled WGS sequence"/>
</dbReference>
<evidence type="ECO:0000256" key="1">
    <source>
        <dbReference type="SAM" id="MobiDB-lite"/>
    </source>
</evidence>
<evidence type="ECO:0000313" key="3">
    <source>
        <dbReference type="Proteomes" id="UP000324222"/>
    </source>
</evidence>
<gene>
    <name evidence="2" type="ORF">E2C01_087768</name>
</gene>
<dbReference type="AlphaFoldDB" id="A0A5B7JDE2"/>
<dbReference type="EMBL" id="VSRR010092074">
    <property type="protein sequence ID" value="MPC92665.1"/>
    <property type="molecule type" value="Genomic_DNA"/>
</dbReference>
<protein>
    <submittedName>
        <fullName evidence="2">Uncharacterized protein</fullName>
    </submittedName>
</protein>
<sequence>MMRHRNDSRVASAQGVAGRYSNHARLPETLTSEAVPNEIKNHTCQKRMEQEGGGHSEAQGRGNGGASPQFGAFLLRRGK</sequence>
<organism evidence="2 3">
    <name type="scientific">Portunus trituberculatus</name>
    <name type="common">Swimming crab</name>
    <name type="synonym">Neptunus trituberculatus</name>
    <dbReference type="NCBI Taxonomy" id="210409"/>
    <lineage>
        <taxon>Eukaryota</taxon>
        <taxon>Metazoa</taxon>
        <taxon>Ecdysozoa</taxon>
        <taxon>Arthropoda</taxon>
        <taxon>Crustacea</taxon>
        <taxon>Multicrustacea</taxon>
        <taxon>Malacostraca</taxon>
        <taxon>Eumalacostraca</taxon>
        <taxon>Eucarida</taxon>
        <taxon>Decapoda</taxon>
        <taxon>Pleocyemata</taxon>
        <taxon>Brachyura</taxon>
        <taxon>Eubrachyura</taxon>
        <taxon>Portunoidea</taxon>
        <taxon>Portunidae</taxon>
        <taxon>Portuninae</taxon>
        <taxon>Portunus</taxon>
    </lineage>
</organism>
<proteinExistence type="predicted"/>
<feature type="region of interest" description="Disordered" evidence="1">
    <location>
        <begin position="1"/>
        <end position="79"/>
    </location>
</feature>
<keyword evidence="3" id="KW-1185">Reference proteome</keyword>